<evidence type="ECO:0000313" key="1">
    <source>
        <dbReference type="EMBL" id="SVA17078.1"/>
    </source>
</evidence>
<organism evidence="1">
    <name type="scientific">marine metagenome</name>
    <dbReference type="NCBI Taxonomy" id="408172"/>
    <lineage>
        <taxon>unclassified sequences</taxon>
        <taxon>metagenomes</taxon>
        <taxon>ecological metagenomes</taxon>
    </lineage>
</organism>
<proteinExistence type="predicted"/>
<name>A0A381TNF9_9ZZZZ</name>
<sequence>MHHNVKKAYKNGTHDIVDEQPKEWSKCIADFLQQ</sequence>
<accession>A0A381TNF9</accession>
<gene>
    <name evidence="1" type="ORF">METZ01_LOCUS69932</name>
</gene>
<dbReference type="EMBL" id="UINC01004820">
    <property type="protein sequence ID" value="SVA17078.1"/>
    <property type="molecule type" value="Genomic_DNA"/>
</dbReference>
<dbReference type="AlphaFoldDB" id="A0A381TNF9"/>
<reference evidence="1" key="1">
    <citation type="submission" date="2018-05" db="EMBL/GenBank/DDBJ databases">
        <authorList>
            <person name="Lanie J.A."/>
            <person name="Ng W.-L."/>
            <person name="Kazmierczak K.M."/>
            <person name="Andrzejewski T.M."/>
            <person name="Davidsen T.M."/>
            <person name="Wayne K.J."/>
            <person name="Tettelin H."/>
            <person name="Glass J.I."/>
            <person name="Rusch D."/>
            <person name="Podicherti R."/>
            <person name="Tsui H.-C.T."/>
            <person name="Winkler M.E."/>
        </authorList>
    </citation>
    <scope>NUCLEOTIDE SEQUENCE</scope>
</reference>
<protein>
    <submittedName>
        <fullName evidence="1">Uncharacterized protein</fullName>
    </submittedName>
</protein>